<dbReference type="Proteomes" id="UP000694865">
    <property type="component" value="Unplaced"/>
</dbReference>
<dbReference type="Pfam" id="PF00059">
    <property type="entry name" value="Lectin_C"/>
    <property type="match status" value="1"/>
</dbReference>
<accession>A0ABM0MUL8</accession>
<dbReference type="RefSeq" id="XP_006823709.1">
    <property type="nucleotide sequence ID" value="XM_006823646.1"/>
</dbReference>
<dbReference type="PROSITE" id="PS50041">
    <property type="entry name" value="C_TYPE_LECTIN_2"/>
    <property type="match status" value="1"/>
</dbReference>
<protein>
    <submittedName>
        <fullName evidence="5">Alpha-N-acetylgalactosamine-specific lectin-like</fullName>
    </submittedName>
</protein>
<evidence type="ECO:0000259" key="3">
    <source>
        <dbReference type="PROSITE" id="PS50041"/>
    </source>
</evidence>
<name>A0ABM0MUL8_SACKO</name>
<organism evidence="4 5">
    <name type="scientific">Saccoglossus kowalevskii</name>
    <name type="common">Acorn worm</name>
    <dbReference type="NCBI Taxonomy" id="10224"/>
    <lineage>
        <taxon>Eukaryota</taxon>
        <taxon>Metazoa</taxon>
        <taxon>Hemichordata</taxon>
        <taxon>Enteropneusta</taxon>
        <taxon>Harrimaniidae</taxon>
        <taxon>Saccoglossus</taxon>
    </lineage>
</organism>
<keyword evidence="1" id="KW-1015">Disulfide bond</keyword>
<dbReference type="InterPro" id="IPR018378">
    <property type="entry name" value="C-type_lectin_CS"/>
</dbReference>
<dbReference type="GeneID" id="102802127"/>
<evidence type="ECO:0000256" key="1">
    <source>
        <dbReference type="ARBA" id="ARBA00023157"/>
    </source>
</evidence>
<feature type="chain" id="PRO_5045507094" evidence="2">
    <location>
        <begin position="19"/>
        <end position="152"/>
    </location>
</feature>
<dbReference type="PANTHER" id="PTHR22803">
    <property type="entry name" value="MANNOSE, PHOSPHOLIPASE, LECTIN RECEPTOR RELATED"/>
    <property type="match status" value="1"/>
</dbReference>
<dbReference type="InterPro" id="IPR016187">
    <property type="entry name" value="CTDL_fold"/>
</dbReference>
<evidence type="ECO:0000313" key="5">
    <source>
        <dbReference type="RefSeq" id="XP_006823709.1"/>
    </source>
</evidence>
<reference evidence="5" key="1">
    <citation type="submission" date="2025-08" db="UniProtKB">
        <authorList>
            <consortium name="RefSeq"/>
        </authorList>
    </citation>
    <scope>IDENTIFICATION</scope>
    <source>
        <tissue evidence="5">Testes</tissue>
    </source>
</reference>
<evidence type="ECO:0000313" key="4">
    <source>
        <dbReference type="Proteomes" id="UP000694865"/>
    </source>
</evidence>
<evidence type="ECO:0000256" key="2">
    <source>
        <dbReference type="SAM" id="SignalP"/>
    </source>
</evidence>
<sequence length="152" mass="17097">MKTLLIVTCVLSINLVLGQEICPSGFVYWDKTGYCYRYFSNLLTFNDADSYCGTLAAACSLASIHSLSEDGFIRDVVVGMSNYYWIGLNDIGWNGDFVWTDHSSFVWSNWGCGEPNNTNQEDCTHANFGLSHRWNDENCSVRLSFVCKVLAN</sequence>
<proteinExistence type="predicted"/>
<dbReference type="SMART" id="SM00034">
    <property type="entry name" value="CLECT"/>
    <property type="match status" value="1"/>
</dbReference>
<dbReference type="PROSITE" id="PS00615">
    <property type="entry name" value="C_TYPE_LECTIN_1"/>
    <property type="match status" value="1"/>
</dbReference>
<dbReference type="InterPro" id="IPR001304">
    <property type="entry name" value="C-type_lectin-like"/>
</dbReference>
<gene>
    <name evidence="5" type="primary">LOC102802127</name>
</gene>
<dbReference type="InterPro" id="IPR050111">
    <property type="entry name" value="C-type_lectin/snaclec_domain"/>
</dbReference>
<feature type="domain" description="C-type lectin" evidence="3">
    <location>
        <begin position="31"/>
        <end position="148"/>
    </location>
</feature>
<feature type="signal peptide" evidence="2">
    <location>
        <begin position="1"/>
        <end position="18"/>
    </location>
</feature>
<keyword evidence="2" id="KW-0732">Signal</keyword>
<dbReference type="Gene3D" id="3.10.100.10">
    <property type="entry name" value="Mannose-Binding Protein A, subunit A"/>
    <property type="match status" value="1"/>
</dbReference>
<dbReference type="CDD" id="cd00037">
    <property type="entry name" value="CLECT"/>
    <property type="match status" value="1"/>
</dbReference>
<dbReference type="SUPFAM" id="SSF56436">
    <property type="entry name" value="C-type lectin-like"/>
    <property type="match status" value="1"/>
</dbReference>
<dbReference type="InterPro" id="IPR016186">
    <property type="entry name" value="C-type_lectin-like/link_sf"/>
</dbReference>
<keyword evidence="4" id="KW-1185">Reference proteome</keyword>